<evidence type="ECO:0000256" key="4">
    <source>
        <dbReference type="PROSITE-ProRule" id="PRU00335"/>
    </source>
</evidence>
<dbReference type="SUPFAM" id="SSF48498">
    <property type="entry name" value="Tetracyclin repressor-like, C-terminal domain"/>
    <property type="match status" value="1"/>
</dbReference>
<dbReference type="AlphaFoldDB" id="A0A177L7B5"/>
<dbReference type="InterPro" id="IPR036271">
    <property type="entry name" value="Tet_transcr_reg_TetR-rel_C_sf"/>
</dbReference>
<dbReference type="Gene3D" id="1.10.357.10">
    <property type="entry name" value="Tetracycline Repressor, domain 2"/>
    <property type="match status" value="1"/>
</dbReference>
<reference evidence="6 7" key="1">
    <citation type="submission" date="2016-01" db="EMBL/GenBank/DDBJ databases">
        <title>Investigation of taxonomic status of Bacillus aminovorans.</title>
        <authorList>
            <person name="Verma A."/>
            <person name="Pal Y."/>
            <person name="Krishnamurthi S."/>
        </authorList>
    </citation>
    <scope>NUCLEOTIDE SEQUENCE [LARGE SCALE GENOMIC DNA]</scope>
    <source>
        <strain evidence="6 7">DSM 1314</strain>
    </source>
</reference>
<dbReference type="PANTHER" id="PTHR47506">
    <property type="entry name" value="TRANSCRIPTIONAL REGULATORY PROTEIN"/>
    <property type="match status" value="1"/>
</dbReference>
<gene>
    <name evidence="6" type="ORF">AWH49_12715</name>
</gene>
<sequence length="176" mass="20395">MTTSMNDIIKETGIQKGGIYRHFKDKEQLMIEAFQFSVQIMHQHFVKMVEPCKDTKEKLNAFVEAFFDLSKNKPIVGGCPIFNAATEMDDLEGNTFIDYIDQAMDNLKDFLSNIIHKGLQSNELKEFVNPNEASIFIISILEGALVLYKLKKDEQIITSIHHYLNHYFSTIFHERQ</sequence>
<keyword evidence="2 4" id="KW-0238">DNA-binding</keyword>
<evidence type="ECO:0000259" key="5">
    <source>
        <dbReference type="PROSITE" id="PS50977"/>
    </source>
</evidence>
<dbReference type="Pfam" id="PF00440">
    <property type="entry name" value="TetR_N"/>
    <property type="match status" value="1"/>
</dbReference>
<dbReference type="Proteomes" id="UP000076935">
    <property type="component" value="Unassembled WGS sequence"/>
</dbReference>
<keyword evidence="1" id="KW-0805">Transcription regulation</keyword>
<comment type="caution">
    <text evidence="6">The sequence shown here is derived from an EMBL/GenBank/DDBJ whole genome shotgun (WGS) entry which is preliminary data.</text>
</comment>
<dbReference type="SUPFAM" id="SSF46689">
    <property type="entry name" value="Homeodomain-like"/>
    <property type="match status" value="1"/>
</dbReference>
<dbReference type="InterPro" id="IPR001647">
    <property type="entry name" value="HTH_TetR"/>
</dbReference>
<accession>A0A177L7B5</accession>
<dbReference type="Pfam" id="PF16925">
    <property type="entry name" value="TetR_C_13"/>
    <property type="match status" value="1"/>
</dbReference>
<evidence type="ECO:0000256" key="2">
    <source>
        <dbReference type="ARBA" id="ARBA00023125"/>
    </source>
</evidence>
<name>A0A177L7B5_9BACI</name>
<evidence type="ECO:0000313" key="6">
    <source>
        <dbReference type="EMBL" id="OAH61463.1"/>
    </source>
</evidence>
<dbReference type="PANTHER" id="PTHR47506:SF3">
    <property type="entry name" value="HTH-TYPE TRANSCRIPTIONAL REGULATOR LMRA"/>
    <property type="match status" value="1"/>
</dbReference>
<evidence type="ECO:0000256" key="3">
    <source>
        <dbReference type="ARBA" id="ARBA00023163"/>
    </source>
</evidence>
<dbReference type="GO" id="GO:0003677">
    <property type="term" value="F:DNA binding"/>
    <property type="evidence" value="ECO:0007669"/>
    <property type="project" value="UniProtKB-UniRule"/>
</dbReference>
<keyword evidence="7" id="KW-1185">Reference proteome</keyword>
<dbReference type="EMBL" id="LQWY01000019">
    <property type="protein sequence ID" value="OAH61463.1"/>
    <property type="molecule type" value="Genomic_DNA"/>
</dbReference>
<feature type="domain" description="HTH tetR-type" evidence="5">
    <location>
        <begin position="1"/>
        <end position="41"/>
    </location>
</feature>
<proteinExistence type="predicted"/>
<protein>
    <recommendedName>
        <fullName evidence="5">HTH tetR-type domain-containing protein</fullName>
    </recommendedName>
</protein>
<dbReference type="InterPro" id="IPR011075">
    <property type="entry name" value="TetR_C"/>
</dbReference>
<feature type="DNA-binding region" description="H-T-H motif" evidence="4">
    <location>
        <begin position="4"/>
        <end position="23"/>
    </location>
</feature>
<dbReference type="InterPro" id="IPR009057">
    <property type="entry name" value="Homeodomain-like_sf"/>
</dbReference>
<keyword evidence="3" id="KW-0804">Transcription</keyword>
<evidence type="ECO:0000313" key="7">
    <source>
        <dbReference type="Proteomes" id="UP000076935"/>
    </source>
</evidence>
<dbReference type="PROSITE" id="PS50977">
    <property type="entry name" value="HTH_TETR_2"/>
    <property type="match status" value="1"/>
</dbReference>
<organism evidence="6 7">
    <name type="scientific">Domibacillus aminovorans</name>
    <dbReference type="NCBI Taxonomy" id="29332"/>
    <lineage>
        <taxon>Bacteria</taxon>
        <taxon>Bacillati</taxon>
        <taxon>Bacillota</taxon>
        <taxon>Bacilli</taxon>
        <taxon>Bacillales</taxon>
        <taxon>Bacillaceae</taxon>
        <taxon>Domibacillus</taxon>
    </lineage>
</organism>
<evidence type="ECO:0000256" key="1">
    <source>
        <dbReference type="ARBA" id="ARBA00023015"/>
    </source>
</evidence>